<sequence>MKDGGIKKKAKFYNNVIAEPILRIPLNQVSLPSLHIALGVYLKFFNMFEEEAHEVDIMMAAPLKNKNCLLSQPYQDYILKQQKILNLKRCIDKLDDQIQLVNDTVAIAILNNEDCVENIQSLYIPQLNLLNETKMEKVRECNGLENELIFKKSEGPCIQQIELILQKLKV</sequence>
<dbReference type="PANTHER" id="PTHR31424">
    <property type="entry name" value="PROTEIN CBG23806"/>
    <property type="match status" value="1"/>
</dbReference>
<gene>
    <name evidence="2" type="primary">LOC136089362</name>
</gene>
<evidence type="ECO:0000313" key="2">
    <source>
        <dbReference type="RefSeq" id="XP_065671403.1"/>
    </source>
</evidence>
<dbReference type="GeneID" id="136089362"/>
<keyword evidence="1" id="KW-1185">Reference proteome</keyword>
<proteinExistence type="predicted"/>
<dbReference type="RefSeq" id="XP_065671403.1">
    <property type="nucleotide sequence ID" value="XM_065815331.1"/>
</dbReference>
<protein>
    <submittedName>
        <fullName evidence="2">Uncharacterized protein LOC136089362</fullName>
    </submittedName>
</protein>
<accession>A0ABM4DAN3</accession>
<evidence type="ECO:0000313" key="1">
    <source>
        <dbReference type="Proteomes" id="UP001652625"/>
    </source>
</evidence>
<reference evidence="2" key="1">
    <citation type="submission" date="2025-08" db="UniProtKB">
        <authorList>
            <consortium name="RefSeq"/>
        </authorList>
    </citation>
    <scope>IDENTIFICATION</scope>
</reference>
<organism evidence="1 2">
    <name type="scientific">Hydra vulgaris</name>
    <name type="common">Hydra</name>
    <name type="synonym">Hydra attenuata</name>
    <dbReference type="NCBI Taxonomy" id="6087"/>
    <lineage>
        <taxon>Eukaryota</taxon>
        <taxon>Metazoa</taxon>
        <taxon>Cnidaria</taxon>
        <taxon>Hydrozoa</taxon>
        <taxon>Hydroidolina</taxon>
        <taxon>Anthoathecata</taxon>
        <taxon>Aplanulata</taxon>
        <taxon>Hydridae</taxon>
        <taxon>Hydra</taxon>
    </lineage>
</organism>
<name>A0ABM4DAN3_HYDVU</name>
<dbReference type="Proteomes" id="UP001652625">
    <property type="component" value="Chromosome 13"/>
</dbReference>